<evidence type="ECO:0000313" key="2">
    <source>
        <dbReference type="Proteomes" id="UP000322234"/>
    </source>
</evidence>
<accession>A0A6B0S837</accession>
<dbReference type="Proteomes" id="UP000322234">
    <property type="component" value="Unassembled WGS sequence"/>
</dbReference>
<dbReference type="EMBL" id="VBQZ03000224">
    <property type="protein sequence ID" value="MXQ98210.1"/>
    <property type="molecule type" value="Genomic_DNA"/>
</dbReference>
<comment type="caution">
    <text evidence="1">The sequence shown here is derived from an EMBL/GenBank/DDBJ whole genome shotgun (WGS) entry which is preliminary data.</text>
</comment>
<keyword evidence="2" id="KW-1185">Reference proteome</keyword>
<dbReference type="AlphaFoldDB" id="A0A6B0S837"/>
<name>A0A6B0S837_9CETA</name>
<evidence type="ECO:0000313" key="1">
    <source>
        <dbReference type="EMBL" id="MXQ98210.1"/>
    </source>
</evidence>
<gene>
    <name evidence="1" type="ORF">E5288_WYG008164</name>
</gene>
<reference evidence="1" key="1">
    <citation type="submission" date="2019-10" db="EMBL/GenBank/DDBJ databases">
        <title>The sequence and de novo assembly of the wild yak genome.</title>
        <authorList>
            <person name="Liu Y."/>
        </authorList>
    </citation>
    <scope>NUCLEOTIDE SEQUENCE [LARGE SCALE GENOMIC DNA]</scope>
    <source>
        <strain evidence="1">WY2019</strain>
    </source>
</reference>
<sequence>MRRIQFDCVLKAHNVLEEPDLVIDYMTQVGPSHQQKGEQSHTAVIVVKGLFFSDHRCRQQLLSLLEAVRQERMQPRQEDAEQVEKSRGFCDLDATNPLIQSVLWHLYDFYSSWKKPMNSDADDVRGLNTAAKEHSPRAH</sequence>
<proteinExistence type="predicted"/>
<organism evidence="1 2">
    <name type="scientific">Bos mutus</name>
    <name type="common">wild yak</name>
    <dbReference type="NCBI Taxonomy" id="72004"/>
    <lineage>
        <taxon>Eukaryota</taxon>
        <taxon>Metazoa</taxon>
        <taxon>Chordata</taxon>
        <taxon>Craniata</taxon>
        <taxon>Vertebrata</taxon>
        <taxon>Euteleostomi</taxon>
        <taxon>Mammalia</taxon>
        <taxon>Eutheria</taxon>
        <taxon>Laurasiatheria</taxon>
        <taxon>Artiodactyla</taxon>
        <taxon>Ruminantia</taxon>
        <taxon>Pecora</taxon>
        <taxon>Bovidae</taxon>
        <taxon>Bovinae</taxon>
        <taxon>Bos</taxon>
    </lineage>
</organism>
<protein>
    <submittedName>
        <fullName evidence="1">Uncharacterized protein</fullName>
    </submittedName>
</protein>